<sequence length="395" mass="42134">MSGISEIFPTDSRILIDGGLGSTLEDVFQIDTASSLWSSEALIKNPESVIEAHLLFLRAGARLIETASYQGSFSTYARAGYSQDDAIRLMRSSVAFAVEARKRFAAESHVPIDGIKIALSLAAYGASLPLPHEFDGFYPPPYGPQAYAQHSAIPNRNAFRADERALEAQAEAALAAFHLERLRAYAADAQTWRSIDAVAFETVPLAREVRAIRRAVAALEDDGLERKPWWVCAVYTGGEFPEQQQGASGGRLGARDVLAAFFGDNDVHAGAGSGEGGARYAVPDAFGVNCTAVAHVAKAVAAVSDVLEETGAGPAIGSWKPWLVLKPNGGQTYDMDTRKWGWHGGETPSQKDEWAGQLGDIVRAATNKNVWGGILVGGCCKTGDGELRALAKVLV</sequence>
<evidence type="ECO:0000256" key="5">
    <source>
        <dbReference type="PROSITE-ProRule" id="PRU00333"/>
    </source>
</evidence>
<dbReference type="PROSITE" id="PS50970">
    <property type="entry name" value="HCY"/>
    <property type="match status" value="1"/>
</dbReference>
<feature type="binding site" evidence="5">
    <location>
        <position position="290"/>
    </location>
    <ligand>
        <name>Zn(2+)</name>
        <dbReference type="ChEBI" id="CHEBI:29105"/>
    </ligand>
</feature>
<dbReference type="EMBL" id="JAKELL010000018">
    <property type="protein sequence ID" value="KAH8993444.1"/>
    <property type="molecule type" value="Genomic_DNA"/>
</dbReference>
<gene>
    <name evidence="7" type="ORF">EDB92DRAFT_1944578</name>
</gene>
<keyword evidence="4 5" id="KW-0862">Zinc</keyword>
<dbReference type="GO" id="GO:0008898">
    <property type="term" value="F:S-adenosylmethionine-homocysteine S-methyltransferase activity"/>
    <property type="evidence" value="ECO:0007669"/>
    <property type="project" value="TreeGrafter"/>
</dbReference>
<dbReference type="GO" id="GO:0032259">
    <property type="term" value="P:methylation"/>
    <property type="evidence" value="ECO:0007669"/>
    <property type="project" value="UniProtKB-KW"/>
</dbReference>
<dbReference type="PANTHER" id="PTHR46015">
    <property type="entry name" value="ZGC:172121"/>
    <property type="match status" value="1"/>
</dbReference>
<proteinExistence type="predicted"/>
<accession>A0AAD4LLH7</accession>
<dbReference type="GO" id="GO:0033528">
    <property type="term" value="P:S-methylmethionine cycle"/>
    <property type="evidence" value="ECO:0007669"/>
    <property type="project" value="TreeGrafter"/>
</dbReference>
<dbReference type="InterPro" id="IPR003726">
    <property type="entry name" value="HCY_dom"/>
</dbReference>
<dbReference type="Gene3D" id="3.20.20.330">
    <property type="entry name" value="Homocysteine-binding-like domain"/>
    <property type="match status" value="1"/>
</dbReference>
<evidence type="ECO:0000256" key="4">
    <source>
        <dbReference type="ARBA" id="ARBA00022833"/>
    </source>
</evidence>
<keyword evidence="1 5" id="KW-0489">Methyltransferase</keyword>
<reference evidence="7" key="1">
    <citation type="submission" date="2022-01" db="EMBL/GenBank/DDBJ databases">
        <title>Comparative genomics reveals a dynamic genome evolution in the ectomycorrhizal milk-cap (Lactarius) mushrooms.</title>
        <authorList>
            <consortium name="DOE Joint Genome Institute"/>
            <person name="Lebreton A."/>
            <person name="Tang N."/>
            <person name="Kuo A."/>
            <person name="LaButti K."/>
            <person name="Drula E."/>
            <person name="Barry K."/>
            <person name="Clum A."/>
            <person name="Lipzen A."/>
            <person name="Mousain D."/>
            <person name="Ng V."/>
            <person name="Wang R."/>
            <person name="Wang X."/>
            <person name="Dai Y."/>
            <person name="Henrissat B."/>
            <person name="Grigoriev I.V."/>
            <person name="Guerin-Laguette A."/>
            <person name="Yu F."/>
            <person name="Martin F.M."/>
        </authorList>
    </citation>
    <scope>NUCLEOTIDE SEQUENCE</scope>
    <source>
        <strain evidence="7">QP</strain>
    </source>
</reference>
<evidence type="ECO:0000256" key="3">
    <source>
        <dbReference type="ARBA" id="ARBA00022723"/>
    </source>
</evidence>
<name>A0AAD4LLH7_9AGAM</name>
<dbReference type="Proteomes" id="UP001201163">
    <property type="component" value="Unassembled WGS sequence"/>
</dbReference>
<evidence type="ECO:0000313" key="8">
    <source>
        <dbReference type="Proteomes" id="UP001201163"/>
    </source>
</evidence>
<dbReference type="GO" id="GO:0046872">
    <property type="term" value="F:metal ion binding"/>
    <property type="evidence" value="ECO:0007669"/>
    <property type="project" value="UniProtKB-KW"/>
</dbReference>
<dbReference type="PANTHER" id="PTHR46015:SF1">
    <property type="entry name" value="HOMOCYSTEINE S-METHYLTRANSFERASE-LIKE ISOFORM 1"/>
    <property type="match status" value="1"/>
</dbReference>
<keyword evidence="3 5" id="KW-0479">Metal-binding</keyword>
<dbReference type="SUPFAM" id="SSF82282">
    <property type="entry name" value="Homocysteine S-methyltransferase"/>
    <property type="match status" value="1"/>
</dbReference>
<protein>
    <submittedName>
        <fullName evidence="7">Homocysteine S-methyltransferase</fullName>
    </submittedName>
</protein>
<evidence type="ECO:0000259" key="6">
    <source>
        <dbReference type="PROSITE" id="PS50970"/>
    </source>
</evidence>
<feature type="binding site" evidence="5">
    <location>
        <position position="380"/>
    </location>
    <ligand>
        <name>Zn(2+)</name>
        <dbReference type="ChEBI" id="CHEBI:29105"/>
    </ligand>
</feature>
<dbReference type="GO" id="GO:0009086">
    <property type="term" value="P:methionine biosynthetic process"/>
    <property type="evidence" value="ECO:0007669"/>
    <property type="project" value="TreeGrafter"/>
</dbReference>
<dbReference type="AlphaFoldDB" id="A0AAD4LLH7"/>
<comment type="caution">
    <text evidence="7">The sequence shown here is derived from an EMBL/GenBank/DDBJ whole genome shotgun (WGS) entry which is preliminary data.</text>
</comment>
<evidence type="ECO:0000256" key="1">
    <source>
        <dbReference type="ARBA" id="ARBA00022603"/>
    </source>
</evidence>
<keyword evidence="8" id="KW-1185">Reference proteome</keyword>
<keyword evidence="2 5" id="KW-0808">Transferase</keyword>
<evidence type="ECO:0000256" key="2">
    <source>
        <dbReference type="ARBA" id="ARBA00022679"/>
    </source>
</evidence>
<evidence type="ECO:0000313" key="7">
    <source>
        <dbReference type="EMBL" id="KAH8993444.1"/>
    </source>
</evidence>
<dbReference type="InterPro" id="IPR051486">
    <property type="entry name" value="Hcy_S-methyltransferase"/>
</dbReference>
<comment type="cofactor">
    <cofactor evidence="5">
        <name>Zn(2+)</name>
        <dbReference type="ChEBI" id="CHEBI:29105"/>
    </cofactor>
</comment>
<feature type="binding site" evidence="5">
    <location>
        <position position="379"/>
    </location>
    <ligand>
        <name>Zn(2+)</name>
        <dbReference type="ChEBI" id="CHEBI:29105"/>
    </ligand>
</feature>
<organism evidence="7 8">
    <name type="scientific">Lactarius akahatsu</name>
    <dbReference type="NCBI Taxonomy" id="416441"/>
    <lineage>
        <taxon>Eukaryota</taxon>
        <taxon>Fungi</taxon>
        <taxon>Dikarya</taxon>
        <taxon>Basidiomycota</taxon>
        <taxon>Agaricomycotina</taxon>
        <taxon>Agaricomycetes</taxon>
        <taxon>Russulales</taxon>
        <taxon>Russulaceae</taxon>
        <taxon>Lactarius</taxon>
    </lineage>
</organism>
<dbReference type="Pfam" id="PF02574">
    <property type="entry name" value="S-methyl_trans"/>
    <property type="match status" value="1"/>
</dbReference>
<feature type="domain" description="Hcy-binding" evidence="6">
    <location>
        <begin position="2"/>
        <end position="394"/>
    </location>
</feature>
<dbReference type="InterPro" id="IPR036589">
    <property type="entry name" value="HCY_dom_sf"/>
</dbReference>